<accession>A0A7S3UMD2</accession>
<dbReference type="EMBL" id="HBIT01007594">
    <property type="protein sequence ID" value="CAE0617964.1"/>
    <property type="molecule type" value="Transcribed_RNA"/>
</dbReference>
<organism evidence="1">
    <name type="scientific">Oxyrrhis marina</name>
    <name type="common">Dinoflagellate</name>
    <dbReference type="NCBI Taxonomy" id="2969"/>
    <lineage>
        <taxon>Eukaryota</taxon>
        <taxon>Sar</taxon>
        <taxon>Alveolata</taxon>
        <taxon>Dinophyceae</taxon>
        <taxon>Oxyrrhinales</taxon>
        <taxon>Oxyrrhinaceae</taxon>
        <taxon>Oxyrrhis</taxon>
    </lineage>
</organism>
<protein>
    <submittedName>
        <fullName evidence="1">Uncharacterized protein</fullName>
    </submittedName>
</protein>
<proteinExistence type="predicted"/>
<dbReference type="AlphaFoldDB" id="A0A7S3UMD2"/>
<evidence type="ECO:0000313" key="1">
    <source>
        <dbReference type="EMBL" id="CAE0617964.1"/>
    </source>
</evidence>
<gene>
    <name evidence="1" type="ORF">OMAR00292_LOCUS3840</name>
</gene>
<reference evidence="1" key="1">
    <citation type="submission" date="2021-01" db="EMBL/GenBank/DDBJ databases">
        <authorList>
            <person name="Corre E."/>
            <person name="Pelletier E."/>
            <person name="Niang G."/>
            <person name="Scheremetjew M."/>
            <person name="Finn R."/>
            <person name="Kale V."/>
            <person name="Holt S."/>
            <person name="Cochrane G."/>
            <person name="Meng A."/>
            <person name="Brown T."/>
            <person name="Cohen L."/>
        </authorList>
    </citation>
    <scope>NUCLEOTIDE SEQUENCE</scope>
    <source>
        <strain evidence="1">CCMP1795</strain>
    </source>
</reference>
<name>A0A7S3UMD2_OXYMA</name>
<sequence>MVEGEKVAVVKERIRQQLGVLGSFALVVGGRMLEDEEVLSVGGEPYVLRHTESMSVRERKYAAFQAFIQTHRGFPRLFTEAEVVRLNKVRDPDDQLVLLPHGLLRHHCCYPGCPEFLRDLRTENDLDAADAGKAGDVSESTRRNGLWQHLSPKTWYYARRSDAFLVPRVHRIARGVMDEAQTLHHFVDLTMRKLEEELRGRPAYAEIQEPWLKECVTG</sequence>